<feature type="transmembrane region" description="Helical" evidence="1">
    <location>
        <begin position="6"/>
        <end position="25"/>
    </location>
</feature>
<evidence type="ECO:0000313" key="2">
    <source>
        <dbReference type="EMBL" id="MBB5148628.1"/>
    </source>
</evidence>
<dbReference type="EMBL" id="JACHGZ010000008">
    <property type="protein sequence ID" value="MBB5148628.1"/>
    <property type="molecule type" value="Genomic_DNA"/>
</dbReference>
<keyword evidence="1" id="KW-0812">Transmembrane</keyword>
<comment type="caution">
    <text evidence="2">The sequence shown here is derived from an EMBL/GenBank/DDBJ whole genome shotgun (WGS) entry which is preliminary data.</text>
</comment>
<evidence type="ECO:0000256" key="1">
    <source>
        <dbReference type="SAM" id="Phobius"/>
    </source>
</evidence>
<keyword evidence="3" id="KW-1185">Reference proteome</keyword>
<evidence type="ECO:0000313" key="3">
    <source>
        <dbReference type="Proteomes" id="UP000557217"/>
    </source>
</evidence>
<proteinExistence type="predicted"/>
<keyword evidence="1" id="KW-1133">Transmembrane helix</keyword>
<accession>A0A840PWR9</accession>
<keyword evidence="1" id="KW-0472">Membrane</keyword>
<sequence>MSELLHPVAWIIVILGALTVFGIEIEKRIKEKKKG</sequence>
<dbReference type="AlphaFoldDB" id="A0A840PWR9"/>
<name>A0A840PWR9_URETH</name>
<organism evidence="2 3">
    <name type="scientific">Ureibacillus thermosphaericus</name>
    <dbReference type="NCBI Taxonomy" id="51173"/>
    <lineage>
        <taxon>Bacteria</taxon>
        <taxon>Bacillati</taxon>
        <taxon>Bacillota</taxon>
        <taxon>Bacilli</taxon>
        <taxon>Bacillales</taxon>
        <taxon>Caryophanaceae</taxon>
        <taxon>Ureibacillus</taxon>
    </lineage>
</organism>
<gene>
    <name evidence="2" type="ORF">HNR36_001014</name>
</gene>
<protein>
    <submittedName>
        <fullName evidence="2">Uncharacterized protein</fullName>
    </submittedName>
</protein>
<dbReference type="Proteomes" id="UP000557217">
    <property type="component" value="Unassembled WGS sequence"/>
</dbReference>
<reference evidence="2 3" key="1">
    <citation type="submission" date="2020-08" db="EMBL/GenBank/DDBJ databases">
        <title>Genomic Encyclopedia of Type Strains, Phase IV (KMG-IV): sequencing the most valuable type-strain genomes for metagenomic binning, comparative biology and taxonomic classification.</title>
        <authorList>
            <person name="Goeker M."/>
        </authorList>
    </citation>
    <scope>NUCLEOTIDE SEQUENCE [LARGE SCALE GENOMIC DNA]</scope>
    <source>
        <strain evidence="2 3">DSM 10633</strain>
    </source>
</reference>